<sequence>MSAYQKLIIKRCPQLHLLQLEGKGKGGGGGRGQNVRGTDANARSYQGQPQQPDAGIDRILEFLESLDPPVCDQASPVHELHRSISQLGINIIWIHKR</sequence>
<accession>M1AUZ7</accession>
<evidence type="ECO:0000313" key="2">
    <source>
        <dbReference type="EnsemblPlants" id="PGSC0003DMT400030943"/>
    </source>
</evidence>
<organism evidence="2 3">
    <name type="scientific">Solanum tuberosum</name>
    <name type="common">Potato</name>
    <dbReference type="NCBI Taxonomy" id="4113"/>
    <lineage>
        <taxon>Eukaryota</taxon>
        <taxon>Viridiplantae</taxon>
        <taxon>Streptophyta</taxon>
        <taxon>Embryophyta</taxon>
        <taxon>Tracheophyta</taxon>
        <taxon>Spermatophyta</taxon>
        <taxon>Magnoliopsida</taxon>
        <taxon>eudicotyledons</taxon>
        <taxon>Gunneridae</taxon>
        <taxon>Pentapetalae</taxon>
        <taxon>asterids</taxon>
        <taxon>lamiids</taxon>
        <taxon>Solanales</taxon>
        <taxon>Solanaceae</taxon>
        <taxon>Solanoideae</taxon>
        <taxon>Solaneae</taxon>
        <taxon>Solanum</taxon>
    </lineage>
</organism>
<feature type="region of interest" description="Disordered" evidence="1">
    <location>
        <begin position="21"/>
        <end position="52"/>
    </location>
</feature>
<feature type="compositionally biased region" description="Polar residues" evidence="1">
    <location>
        <begin position="41"/>
        <end position="51"/>
    </location>
</feature>
<dbReference type="PaxDb" id="4113-PGSC0003DMT400030943"/>
<reference evidence="3" key="1">
    <citation type="journal article" date="2011" name="Nature">
        <title>Genome sequence and analysis of the tuber crop potato.</title>
        <authorList>
            <consortium name="The Potato Genome Sequencing Consortium"/>
        </authorList>
    </citation>
    <scope>NUCLEOTIDE SEQUENCE [LARGE SCALE GENOMIC DNA]</scope>
    <source>
        <strain evidence="3">cv. DM1-3 516 R44</strain>
    </source>
</reference>
<protein>
    <submittedName>
        <fullName evidence="2">Uncharacterized protein</fullName>
    </submittedName>
</protein>
<dbReference type="EnsemblPlants" id="PGSC0003DMT400030943">
    <property type="protein sequence ID" value="PGSC0003DMT400030943"/>
    <property type="gene ID" value="PGSC0003DMG400011850"/>
</dbReference>
<evidence type="ECO:0000256" key="1">
    <source>
        <dbReference type="SAM" id="MobiDB-lite"/>
    </source>
</evidence>
<keyword evidence="3" id="KW-1185">Reference proteome</keyword>
<reference evidence="2" key="2">
    <citation type="submission" date="2015-06" db="UniProtKB">
        <authorList>
            <consortium name="EnsemblPlants"/>
        </authorList>
    </citation>
    <scope>IDENTIFICATION</scope>
    <source>
        <strain evidence="2">DM1-3 516 R44</strain>
    </source>
</reference>
<dbReference type="InParanoid" id="M1AUZ7"/>
<dbReference type="Proteomes" id="UP000011115">
    <property type="component" value="Unassembled WGS sequence"/>
</dbReference>
<proteinExistence type="predicted"/>
<dbReference type="AlphaFoldDB" id="M1AUZ7"/>
<name>M1AUZ7_SOLTU</name>
<dbReference type="HOGENOM" id="CLU_2350780_0_0_1"/>
<evidence type="ECO:0000313" key="3">
    <source>
        <dbReference type="Proteomes" id="UP000011115"/>
    </source>
</evidence>
<dbReference type="Gramene" id="PGSC0003DMT400030943">
    <property type="protein sequence ID" value="PGSC0003DMT400030943"/>
    <property type="gene ID" value="PGSC0003DMG400011850"/>
</dbReference>